<dbReference type="Gene3D" id="3.40.50.300">
    <property type="entry name" value="P-loop containing nucleotide triphosphate hydrolases"/>
    <property type="match status" value="1"/>
</dbReference>
<dbReference type="EMBL" id="CP007536">
    <property type="protein sequence ID" value="AIC16936.1"/>
    <property type="molecule type" value="Genomic_DNA"/>
</dbReference>
<evidence type="ECO:0000313" key="1">
    <source>
        <dbReference type="EMBL" id="AIC16936.1"/>
    </source>
</evidence>
<dbReference type="InterPro" id="IPR027417">
    <property type="entry name" value="P-loop_NTPase"/>
</dbReference>
<dbReference type="HOGENOM" id="CLU_599386_0_0_2"/>
<dbReference type="Gene3D" id="3.30.420.240">
    <property type="match status" value="1"/>
</dbReference>
<sequence length="456" mass="51806">MPSKSEVQDDNSKIQALKGKPFWIWSKKKHAKKSKDCCCFNHIVGLPVKNGRAMPMFDYEKKIHDLLAKKGRKEKQKDKHLWVKKATGLGVTELLLRYMAWLCYRDDSCRGAQMCIVTGPNKELAKGLITRLKEICKDVEKLESKETVVVLNGCRIEAFPSHHLDAMRALARPAFILLDEADFFPPKEQKNARDVAERYIAKSDPYIVLVSTPNMPGGLYESIEKEAEAQCIYHRLHLDYKAGLNKIYTRAEIEKARKSPSFEREYNLKYGYGTGNIFPYQLVDACVMEYDPALQKGASDRVLAVDPAYGSSKFALVGIERLDEMLYVKEARQYERPSPAAMLEVVAEFARQYPTVLVDSAHPGLIRDLQEKGVDAQPVNFAKNLADMTSAAARVVTEKKVRIHPAFTDLQYQLKAAVYNDKGHPDKRKLSFDLGDCMLMLAYYCLRQDGLFMAEI</sequence>
<accession>A0A060HU54</accession>
<gene>
    <name evidence="1" type="ORF">NVIE_026660</name>
</gene>
<dbReference type="SUPFAM" id="SSF52540">
    <property type="entry name" value="P-loop containing nucleoside triphosphate hydrolases"/>
    <property type="match status" value="1"/>
</dbReference>
<proteinExistence type="predicted"/>
<reference evidence="1 2" key="1">
    <citation type="journal article" date="2014" name="Int. J. Syst. Evol. Microbiol.">
        <title>Nitrososphaera viennensis gen. nov., sp. nov., an aerobic and mesophilic, ammonia-oxidizing archaeon from soil and a member of the archaeal phylum Thaumarchaeota.</title>
        <authorList>
            <person name="Stieglmeier M."/>
            <person name="Klingl A."/>
            <person name="Alves R.J."/>
            <person name="Rittmann S.K."/>
            <person name="Melcher M."/>
            <person name="Leisch N."/>
            <person name="Schleper C."/>
        </authorList>
    </citation>
    <scope>NUCLEOTIDE SEQUENCE [LARGE SCALE GENOMIC DNA]</scope>
    <source>
        <strain evidence="1">EN76</strain>
    </source>
</reference>
<dbReference type="AlphaFoldDB" id="A0A060HU54"/>
<dbReference type="KEGG" id="nvn:NVIE_026660"/>
<evidence type="ECO:0000313" key="2">
    <source>
        <dbReference type="Proteomes" id="UP000027093"/>
    </source>
</evidence>
<name>A0A060HU54_9ARCH</name>
<keyword evidence="2" id="KW-1185">Reference proteome</keyword>
<protein>
    <submittedName>
        <fullName evidence="1">Putative terminase, large subunit</fullName>
    </submittedName>
</protein>
<dbReference type="RefSeq" id="WP_075055591.1">
    <property type="nucleotide sequence ID" value="NZ_CP007536.1"/>
</dbReference>
<dbReference type="GeneID" id="74947901"/>
<organism evidence="1 2">
    <name type="scientific">Nitrososphaera viennensis EN76</name>
    <dbReference type="NCBI Taxonomy" id="926571"/>
    <lineage>
        <taxon>Archaea</taxon>
        <taxon>Nitrososphaerota</taxon>
        <taxon>Nitrososphaeria</taxon>
        <taxon>Nitrososphaerales</taxon>
        <taxon>Nitrososphaeraceae</taxon>
        <taxon>Nitrososphaera</taxon>
    </lineage>
</organism>
<dbReference type="OrthoDB" id="386683at2157"/>
<dbReference type="STRING" id="926571.NVIE_026660"/>
<dbReference type="Proteomes" id="UP000027093">
    <property type="component" value="Chromosome"/>
</dbReference>